<feature type="compositionally biased region" description="Low complexity" evidence="1">
    <location>
        <begin position="285"/>
        <end position="315"/>
    </location>
</feature>
<feature type="compositionally biased region" description="Acidic residues" evidence="1">
    <location>
        <begin position="316"/>
        <end position="328"/>
    </location>
</feature>
<evidence type="ECO:0000313" key="5">
    <source>
        <dbReference type="EMBL" id="MFC5368216.1"/>
    </source>
</evidence>
<evidence type="ECO:0000259" key="3">
    <source>
        <dbReference type="Pfam" id="PF24034"/>
    </source>
</evidence>
<sequence length="402" mass="42826">MRYAALIVALLTLSVGVAPALAVSGVGDTPVAPTPGQSASLDDTPGVVGSTVLQTDGGNETPRTTITIDLRANTSARWTITTRQSLDGEDEREAFRDLVAEFEAGGAGVDADVATFRNYARQAENYTGRQMAIERVDPTGSIDETGETGILNLTFTWTNFAERTESDRLRVRDAFLRAEGESWFPRLTGDQRLVIHGPDDFNTYTTPSAARQQGNTVIFDSGQELDPETVYATFQPEPPAPPSLVEQLLGMLGSPVALGAILLVAVVGAVAFVRYRRDDSPPPAGSESSATDAETESAQPTDAAAGAGAAAAGTDESADAEGDTADEEDEIDLELLSDEERVEHLLEQNGGRMKQASIVKETGWSDAKVSQLLSAMAEEDRINKLRLGRENLISLPDEDDPV</sequence>
<keyword evidence="2" id="KW-0812">Transmembrane</keyword>
<evidence type="ECO:0000256" key="2">
    <source>
        <dbReference type="SAM" id="Phobius"/>
    </source>
</evidence>
<organism evidence="5 6">
    <name type="scientific">Salinirubrum litoreum</name>
    <dbReference type="NCBI Taxonomy" id="1126234"/>
    <lineage>
        <taxon>Archaea</taxon>
        <taxon>Methanobacteriati</taxon>
        <taxon>Methanobacteriota</taxon>
        <taxon>Stenosarchaea group</taxon>
        <taxon>Halobacteria</taxon>
        <taxon>Halobacteriales</taxon>
        <taxon>Haloferacaceae</taxon>
        <taxon>Salinirubrum</taxon>
    </lineage>
</organism>
<comment type="caution">
    <text evidence="5">The sequence shown here is derived from an EMBL/GenBank/DDBJ whole genome shotgun (WGS) entry which is preliminary data.</text>
</comment>
<protein>
    <submittedName>
        <fullName evidence="5">Helix-turn-helix transcriptional regulator</fullName>
    </submittedName>
</protein>
<keyword evidence="2" id="KW-1133">Transmembrane helix</keyword>
<dbReference type="Pfam" id="PF24036">
    <property type="entry name" value="DUF7345"/>
    <property type="match status" value="1"/>
</dbReference>
<feature type="domain" description="DUF7345" evidence="4">
    <location>
        <begin position="67"/>
        <end position="201"/>
    </location>
</feature>
<name>A0ABD5RE24_9EURY</name>
<proteinExistence type="predicted"/>
<keyword evidence="6" id="KW-1185">Reference proteome</keyword>
<evidence type="ECO:0000256" key="1">
    <source>
        <dbReference type="SAM" id="MobiDB-lite"/>
    </source>
</evidence>
<dbReference type="AlphaFoldDB" id="A0ABD5RE24"/>
<accession>A0ABD5RE24</accession>
<feature type="transmembrane region" description="Helical" evidence="2">
    <location>
        <begin position="248"/>
        <end position="273"/>
    </location>
</feature>
<evidence type="ECO:0000259" key="4">
    <source>
        <dbReference type="Pfam" id="PF24036"/>
    </source>
</evidence>
<dbReference type="EMBL" id="JBHSKX010000002">
    <property type="protein sequence ID" value="MFC5368216.1"/>
    <property type="molecule type" value="Genomic_DNA"/>
</dbReference>
<evidence type="ECO:0000313" key="6">
    <source>
        <dbReference type="Proteomes" id="UP001596201"/>
    </source>
</evidence>
<keyword evidence="2" id="KW-0472">Membrane</keyword>
<gene>
    <name evidence="5" type="ORF">ACFPJ5_14900</name>
</gene>
<dbReference type="InterPro" id="IPR055767">
    <property type="entry name" value="DUF7343"/>
</dbReference>
<dbReference type="InterPro" id="IPR055769">
    <property type="entry name" value="DUF7345"/>
</dbReference>
<reference evidence="5 6" key="1">
    <citation type="journal article" date="2019" name="Int. J. Syst. Evol. Microbiol.">
        <title>The Global Catalogue of Microorganisms (GCM) 10K type strain sequencing project: providing services to taxonomists for standard genome sequencing and annotation.</title>
        <authorList>
            <consortium name="The Broad Institute Genomics Platform"/>
            <consortium name="The Broad Institute Genome Sequencing Center for Infectious Disease"/>
            <person name="Wu L."/>
            <person name="Ma J."/>
        </authorList>
    </citation>
    <scope>NUCLEOTIDE SEQUENCE [LARGE SCALE GENOMIC DNA]</scope>
    <source>
        <strain evidence="5 6">CGMCC 1.12237</strain>
    </source>
</reference>
<dbReference type="Proteomes" id="UP001596201">
    <property type="component" value="Unassembled WGS sequence"/>
</dbReference>
<dbReference type="Pfam" id="PF24034">
    <property type="entry name" value="DUF7343"/>
    <property type="match status" value="1"/>
</dbReference>
<dbReference type="RefSeq" id="WP_227230461.1">
    <property type="nucleotide sequence ID" value="NZ_JAJCVJ010000002.1"/>
</dbReference>
<feature type="region of interest" description="Disordered" evidence="1">
    <location>
        <begin position="278"/>
        <end position="328"/>
    </location>
</feature>
<feature type="domain" description="DUF7343" evidence="3">
    <location>
        <begin position="335"/>
        <end position="396"/>
    </location>
</feature>